<evidence type="ECO:0000259" key="2">
    <source>
        <dbReference type="Pfam" id="PF07727"/>
    </source>
</evidence>
<reference evidence="4" key="2">
    <citation type="submission" date="2025-08" db="UniProtKB">
        <authorList>
            <consortium name="RefSeq"/>
        </authorList>
    </citation>
    <scope>IDENTIFICATION</scope>
    <source>
        <tissue evidence="4">Leaf</tissue>
    </source>
</reference>
<accession>A0A1U7WLE4</accession>
<organism evidence="3 4">
    <name type="scientific">Nicotiana sylvestris</name>
    <name type="common">Wood tobacco</name>
    <name type="synonym">South American tobacco</name>
    <dbReference type="NCBI Taxonomy" id="4096"/>
    <lineage>
        <taxon>Eukaryota</taxon>
        <taxon>Viridiplantae</taxon>
        <taxon>Streptophyta</taxon>
        <taxon>Embryophyta</taxon>
        <taxon>Tracheophyta</taxon>
        <taxon>Spermatophyta</taxon>
        <taxon>Magnoliopsida</taxon>
        <taxon>eudicotyledons</taxon>
        <taxon>Gunneridae</taxon>
        <taxon>Pentapetalae</taxon>
        <taxon>asterids</taxon>
        <taxon>lamiids</taxon>
        <taxon>Solanales</taxon>
        <taxon>Solanaceae</taxon>
        <taxon>Nicotianoideae</taxon>
        <taxon>Nicotianeae</taxon>
        <taxon>Nicotiana</taxon>
    </lineage>
</organism>
<dbReference type="Proteomes" id="UP000189701">
    <property type="component" value="Unplaced"/>
</dbReference>
<dbReference type="GeneID" id="104225398"/>
<dbReference type="eggNOG" id="KOG0017">
    <property type="taxonomic scope" value="Eukaryota"/>
</dbReference>
<evidence type="ECO:0000256" key="1">
    <source>
        <dbReference type="SAM" id="MobiDB-lite"/>
    </source>
</evidence>
<reference evidence="3" key="1">
    <citation type="journal article" date="2013" name="Genome Biol.">
        <title>Reference genomes and transcriptomes of Nicotiana sylvestris and Nicotiana tomentosiformis.</title>
        <authorList>
            <person name="Sierro N."/>
            <person name="Battey J.N."/>
            <person name="Ouadi S."/>
            <person name="Bovet L."/>
            <person name="Goepfert S."/>
            <person name="Bakaher N."/>
            <person name="Peitsch M.C."/>
            <person name="Ivanov N.V."/>
        </authorList>
    </citation>
    <scope>NUCLEOTIDE SEQUENCE [LARGE SCALE GENOMIC DNA]</scope>
</reference>
<proteinExistence type="predicted"/>
<dbReference type="InterPro" id="IPR013103">
    <property type="entry name" value="RVT_2"/>
</dbReference>
<feature type="region of interest" description="Disordered" evidence="1">
    <location>
        <begin position="393"/>
        <end position="471"/>
    </location>
</feature>
<sequence>MAQAFSLLIQDEKQREIKPNNQLSIESTSLNVNSSGPSPFRTNFSPSYNYSGNNRDRPMCDFCKSPGHTRYKCYKLHGYPQNGQNSARYPQNAHNSNQNFRHNRGKRMVENVQGVSIDAMTSKLDECDTQDENQNHFQLGNDGENSNNSNPTNAVNFTVVLPNGYKVMVTKIENVKLAHEITLYKVLHIPSFKFNLISVYWLSKHLRGMTSFTDNTCLLHASSLKRPLEIGKGPLEIGKVKDGLYLLCSQCLRNKSLANKTDVCSSTHSCDVNSHFMNNLHPHASPYVNRSSLSHLQSHQCPDVNNSSLNNKTHCSVSNSYIFQANDVNLLWHNRLGHVPFVKMRGISPIPVSFSSRQPFVCSIFPIARQASSKSSSFPSALYPLPLSPTVDTNTESFSEETVSDQRNACNTPNVMSLSPASSSSSSDHLPLSPASITTGSPPTQNTNIPHISNSPLTHHTPDPIPSLKRSLREHRTPVYLKDYLYFVHQPTFHRHTNNLKHSDFSRNALFSKHHHIPVNVSVHDSQSLVSSICNDSEPSSFEEATINPAWQTAMVQEFEALYSNNTWDLIPPPPGKKAIECRWVYKVKHKADGTIERFKDRLVVKGYTQQVGVDYTETFSPVVKMTTVRKLIAVVVKSG</sequence>
<name>A0A1U7WLE4_NICSY</name>
<dbReference type="Pfam" id="PF07727">
    <property type="entry name" value="RVT_2"/>
    <property type="match status" value="1"/>
</dbReference>
<dbReference type="OrthoDB" id="1435198at2759"/>
<evidence type="ECO:0000313" key="3">
    <source>
        <dbReference type="Proteomes" id="UP000189701"/>
    </source>
</evidence>
<dbReference type="KEGG" id="nsy:104225398"/>
<dbReference type="AlphaFoldDB" id="A0A1U7WLE4"/>
<protein>
    <submittedName>
        <fullName evidence="4">Uncharacterized protein LOC104225398</fullName>
    </submittedName>
</protein>
<feature type="compositionally biased region" description="Polar residues" evidence="1">
    <location>
        <begin position="404"/>
        <end position="416"/>
    </location>
</feature>
<feature type="compositionally biased region" description="Polar residues" evidence="1">
    <location>
        <begin position="437"/>
        <end position="458"/>
    </location>
</feature>
<evidence type="ECO:0000313" key="4">
    <source>
        <dbReference type="RefSeq" id="XP_009775479.1"/>
    </source>
</evidence>
<feature type="compositionally biased region" description="Low complexity" evidence="1">
    <location>
        <begin position="417"/>
        <end position="436"/>
    </location>
</feature>
<dbReference type="RefSeq" id="XP_009775479.1">
    <property type="nucleotide sequence ID" value="XM_009777177.1"/>
</dbReference>
<feature type="domain" description="Reverse transcriptase Ty1/copia-type" evidence="2">
    <location>
        <begin position="565"/>
        <end position="638"/>
    </location>
</feature>
<gene>
    <name evidence="4" type="primary">LOC104225398</name>
</gene>
<keyword evidence="3" id="KW-1185">Reference proteome</keyword>